<gene>
    <name evidence="1" type="ORF">VNO77_41971</name>
</gene>
<accession>A0AAN9K1U1</accession>
<proteinExistence type="predicted"/>
<evidence type="ECO:0000313" key="2">
    <source>
        <dbReference type="Proteomes" id="UP001367508"/>
    </source>
</evidence>
<comment type="caution">
    <text evidence="1">The sequence shown here is derived from an EMBL/GenBank/DDBJ whole genome shotgun (WGS) entry which is preliminary data.</text>
</comment>
<dbReference type="AlphaFoldDB" id="A0AAN9K1U1"/>
<organism evidence="1 2">
    <name type="scientific">Canavalia gladiata</name>
    <name type="common">Sword bean</name>
    <name type="synonym">Dolichos gladiatus</name>
    <dbReference type="NCBI Taxonomy" id="3824"/>
    <lineage>
        <taxon>Eukaryota</taxon>
        <taxon>Viridiplantae</taxon>
        <taxon>Streptophyta</taxon>
        <taxon>Embryophyta</taxon>
        <taxon>Tracheophyta</taxon>
        <taxon>Spermatophyta</taxon>
        <taxon>Magnoliopsida</taxon>
        <taxon>eudicotyledons</taxon>
        <taxon>Gunneridae</taxon>
        <taxon>Pentapetalae</taxon>
        <taxon>rosids</taxon>
        <taxon>fabids</taxon>
        <taxon>Fabales</taxon>
        <taxon>Fabaceae</taxon>
        <taxon>Papilionoideae</taxon>
        <taxon>50 kb inversion clade</taxon>
        <taxon>NPAAA clade</taxon>
        <taxon>indigoferoid/millettioid clade</taxon>
        <taxon>Phaseoleae</taxon>
        <taxon>Canavalia</taxon>
    </lineage>
</organism>
<dbReference type="EMBL" id="JAYMYQ010000010">
    <property type="protein sequence ID" value="KAK7308368.1"/>
    <property type="molecule type" value="Genomic_DNA"/>
</dbReference>
<protein>
    <submittedName>
        <fullName evidence="1">Uncharacterized protein</fullName>
    </submittedName>
</protein>
<evidence type="ECO:0000313" key="1">
    <source>
        <dbReference type="EMBL" id="KAK7308368.1"/>
    </source>
</evidence>
<dbReference type="Proteomes" id="UP001367508">
    <property type="component" value="Unassembled WGS sequence"/>
</dbReference>
<name>A0AAN9K1U1_CANGL</name>
<sequence>MSSESVAKPSRQHDLGFPACSYGPLDSSSYKLLSPKDLVESWLRLLGAVNDAHTYIDWLPRVGPDNEPCLRGVGLSPTFHYFATKFLFLMCTSRAHI</sequence>
<reference evidence="1 2" key="1">
    <citation type="submission" date="2024-01" db="EMBL/GenBank/DDBJ databases">
        <title>The genomes of 5 underutilized Papilionoideae crops provide insights into root nodulation and disease resistanc.</title>
        <authorList>
            <person name="Jiang F."/>
        </authorList>
    </citation>
    <scope>NUCLEOTIDE SEQUENCE [LARGE SCALE GENOMIC DNA]</scope>
    <source>
        <strain evidence="1">LVBAO_FW01</strain>
        <tissue evidence="1">Leaves</tissue>
    </source>
</reference>
<keyword evidence="2" id="KW-1185">Reference proteome</keyword>